<dbReference type="EMBL" id="CM001881">
    <property type="protein sequence ID" value="EOY20771.1"/>
    <property type="molecule type" value="Genomic_DNA"/>
</dbReference>
<name>A0A061FU92_THECC</name>
<keyword evidence="1" id="KW-0812">Transmembrane</keyword>
<keyword evidence="1" id="KW-1133">Transmembrane helix</keyword>
<gene>
    <name evidence="2" type="ORF">TCM_012108</name>
</gene>
<protein>
    <submittedName>
        <fullName evidence="2">Uncharacterized protein</fullName>
    </submittedName>
</protein>
<evidence type="ECO:0000313" key="3">
    <source>
        <dbReference type="Proteomes" id="UP000026915"/>
    </source>
</evidence>
<reference evidence="2 3" key="1">
    <citation type="journal article" date="2013" name="Genome Biol.">
        <title>The genome sequence of the most widely cultivated cacao type and its use to identify candidate genes regulating pod color.</title>
        <authorList>
            <person name="Motamayor J.C."/>
            <person name="Mockaitis K."/>
            <person name="Schmutz J."/>
            <person name="Haiminen N."/>
            <person name="Iii D.L."/>
            <person name="Cornejo O."/>
            <person name="Findley S.D."/>
            <person name="Zheng P."/>
            <person name="Utro F."/>
            <person name="Royaert S."/>
            <person name="Saski C."/>
            <person name="Jenkins J."/>
            <person name="Podicheti R."/>
            <person name="Zhao M."/>
            <person name="Scheffler B.E."/>
            <person name="Stack J.C."/>
            <person name="Feltus F.A."/>
            <person name="Mustiga G.M."/>
            <person name="Amores F."/>
            <person name="Phillips W."/>
            <person name="Marelli J.P."/>
            <person name="May G.D."/>
            <person name="Shapiro H."/>
            <person name="Ma J."/>
            <person name="Bustamante C.D."/>
            <person name="Schnell R.J."/>
            <person name="Main D."/>
            <person name="Gilbert D."/>
            <person name="Parida L."/>
            <person name="Kuhn D.N."/>
        </authorList>
    </citation>
    <scope>NUCLEOTIDE SEQUENCE [LARGE SCALE GENOMIC DNA]</scope>
    <source>
        <strain evidence="3">cv. Matina 1-6</strain>
    </source>
</reference>
<dbReference type="AlphaFoldDB" id="A0A061FU92"/>
<keyword evidence="1" id="KW-0472">Membrane</keyword>
<sequence>MIECKYCHKIGHHVGKCLLLKSNGRTFKPKRDSSFGFSPIDAVTFKGNIILTTRDIKALLKQVIFSISSSYTTLFINLGPIVLFSS</sequence>
<dbReference type="HOGENOM" id="CLU_2502454_0_0_1"/>
<organism evidence="2 3">
    <name type="scientific">Theobroma cacao</name>
    <name type="common">Cacao</name>
    <name type="synonym">Cocoa</name>
    <dbReference type="NCBI Taxonomy" id="3641"/>
    <lineage>
        <taxon>Eukaryota</taxon>
        <taxon>Viridiplantae</taxon>
        <taxon>Streptophyta</taxon>
        <taxon>Embryophyta</taxon>
        <taxon>Tracheophyta</taxon>
        <taxon>Spermatophyta</taxon>
        <taxon>Magnoliopsida</taxon>
        <taxon>eudicotyledons</taxon>
        <taxon>Gunneridae</taxon>
        <taxon>Pentapetalae</taxon>
        <taxon>rosids</taxon>
        <taxon>malvids</taxon>
        <taxon>Malvales</taxon>
        <taxon>Malvaceae</taxon>
        <taxon>Byttnerioideae</taxon>
        <taxon>Theobroma</taxon>
    </lineage>
</organism>
<evidence type="ECO:0000256" key="1">
    <source>
        <dbReference type="SAM" id="Phobius"/>
    </source>
</evidence>
<keyword evidence="3" id="KW-1185">Reference proteome</keyword>
<dbReference type="InParanoid" id="A0A061FU92"/>
<feature type="transmembrane region" description="Helical" evidence="1">
    <location>
        <begin position="63"/>
        <end position="84"/>
    </location>
</feature>
<dbReference type="Gramene" id="EOY20771">
    <property type="protein sequence ID" value="EOY20771"/>
    <property type="gene ID" value="TCM_012108"/>
</dbReference>
<accession>A0A061FU92</accession>
<evidence type="ECO:0000313" key="2">
    <source>
        <dbReference type="EMBL" id="EOY20771.1"/>
    </source>
</evidence>
<dbReference type="Proteomes" id="UP000026915">
    <property type="component" value="Chromosome 3"/>
</dbReference>
<proteinExistence type="predicted"/>